<feature type="domain" description="AB hydrolase-1" evidence="2">
    <location>
        <begin position="59"/>
        <end position="282"/>
    </location>
</feature>
<keyword evidence="1" id="KW-0732">Signal</keyword>
<dbReference type="EMBL" id="JAUSQU010000001">
    <property type="protein sequence ID" value="MDP9842239.1"/>
    <property type="molecule type" value="Genomic_DNA"/>
</dbReference>
<dbReference type="SUPFAM" id="SSF53474">
    <property type="entry name" value="alpha/beta-Hydrolases"/>
    <property type="match status" value="1"/>
</dbReference>
<evidence type="ECO:0000259" key="2">
    <source>
        <dbReference type="Pfam" id="PF12697"/>
    </source>
</evidence>
<dbReference type="Proteomes" id="UP001225356">
    <property type="component" value="Unassembled WGS sequence"/>
</dbReference>
<feature type="chain" id="PRO_5045645267" evidence="1">
    <location>
        <begin position="28"/>
        <end position="292"/>
    </location>
</feature>
<feature type="signal peptide" evidence="1">
    <location>
        <begin position="1"/>
        <end position="27"/>
    </location>
</feature>
<dbReference type="PANTHER" id="PTHR37017">
    <property type="entry name" value="AB HYDROLASE-1 DOMAIN-CONTAINING PROTEIN-RELATED"/>
    <property type="match status" value="1"/>
</dbReference>
<gene>
    <name evidence="3" type="ORF">J2853_001450</name>
</gene>
<evidence type="ECO:0000256" key="1">
    <source>
        <dbReference type="SAM" id="SignalP"/>
    </source>
</evidence>
<comment type="caution">
    <text evidence="3">The sequence shown here is derived from an EMBL/GenBank/DDBJ whole genome shotgun (WGS) entry which is preliminary data.</text>
</comment>
<dbReference type="Gene3D" id="3.40.50.1820">
    <property type="entry name" value="alpha/beta hydrolase"/>
    <property type="match status" value="1"/>
</dbReference>
<evidence type="ECO:0000313" key="4">
    <source>
        <dbReference type="Proteomes" id="UP001225356"/>
    </source>
</evidence>
<dbReference type="RefSeq" id="WP_307556181.1">
    <property type="nucleotide sequence ID" value="NZ_JAUSQU010000001.1"/>
</dbReference>
<proteinExistence type="predicted"/>
<reference evidence="3 4" key="1">
    <citation type="submission" date="2023-07" db="EMBL/GenBank/DDBJ databases">
        <title>Sequencing the genomes of 1000 actinobacteria strains.</title>
        <authorList>
            <person name="Klenk H.-P."/>
        </authorList>
    </citation>
    <scope>NUCLEOTIDE SEQUENCE [LARGE SCALE GENOMIC DNA]</scope>
    <source>
        <strain evidence="3 4">DSM 46740</strain>
    </source>
</reference>
<dbReference type="PANTHER" id="PTHR37017:SF11">
    <property type="entry name" value="ESTERASE_LIPASE_THIOESTERASE DOMAIN-CONTAINING PROTEIN"/>
    <property type="match status" value="1"/>
</dbReference>
<keyword evidence="4" id="KW-1185">Reference proteome</keyword>
<dbReference type="Pfam" id="PF12697">
    <property type="entry name" value="Abhydrolase_6"/>
    <property type="match status" value="1"/>
</dbReference>
<dbReference type="InterPro" id="IPR000073">
    <property type="entry name" value="AB_hydrolase_1"/>
</dbReference>
<protein>
    <submittedName>
        <fullName evidence="3">Pimeloyl-ACP methyl ester carboxylesterase</fullName>
    </submittedName>
</protein>
<name>A0ABT9Q835_9ACTN</name>
<evidence type="ECO:0000313" key="3">
    <source>
        <dbReference type="EMBL" id="MDP9842239.1"/>
    </source>
</evidence>
<dbReference type="InterPro" id="IPR029058">
    <property type="entry name" value="AB_hydrolase_fold"/>
</dbReference>
<dbReference type="InterPro" id="IPR052897">
    <property type="entry name" value="Sec-Metab_Biosynth_Hydrolase"/>
</dbReference>
<sequence>MKPAHAWRRLTMFAPMAALAMIATPMAAPSATGAQARASSALTGQPSPCPSPGRSKPTVVLVHGAWADASSWDGEVEALQRAGYVARAIANPLRNLTGDAATVADFLKTVSGPIVLVGHSYGGSVITNAAAGVPNVKALVYVDAAVPDIGETTGQLSGSDSALNKDPASLYDMASYPGAPQGAKDLYLKQDFFTRSFASDLPRDTASRLWASQRAASTSAFMTPSKAAAWKTIPSWSFISTGDRIITPASGRSMANRARSKVTEFRGGSHLTLISHPDAVTAVIGSAICSVR</sequence>
<organism evidence="3 4">
    <name type="scientific">Streptosporangium lutulentum</name>
    <dbReference type="NCBI Taxonomy" id="1461250"/>
    <lineage>
        <taxon>Bacteria</taxon>
        <taxon>Bacillati</taxon>
        <taxon>Actinomycetota</taxon>
        <taxon>Actinomycetes</taxon>
        <taxon>Streptosporangiales</taxon>
        <taxon>Streptosporangiaceae</taxon>
        <taxon>Streptosporangium</taxon>
    </lineage>
</organism>
<accession>A0ABT9Q835</accession>